<dbReference type="PANTHER" id="PTHR30578:SF0">
    <property type="entry name" value="ION-TRANSLOCATING OXIDOREDUCTASE COMPLEX SUBUNIT D"/>
    <property type="match status" value="1"/>
</dbReference>
<dbReference type="EMBL" id="JADPIE010000001">
    <property type="protein sequence ID" value="MBF8435804.1"/>
    <property type="molecule type" value="Genomic_DNA"/>
</dbReference>
<evidence type="ECO:0000256" key="1">
    <source>
        <dbReference type="ARBA" id="ARBA00022448"/>
    </source>
</evidence>
<keyword evidence="6" id="KW-1278">Translocase</keyword>
<feature type="transmembrane region" description="Helical" evidence="10">
    <location>
        <begin position="235"/>
        <end position="253"/>
    </location>
</feature>
<feature type="transmembrane region" description="Helical" evidence="10">
    <location>
        <begin position="64"/>
        <end position="89"/>
    </location>
</feature>
<feature type="transmembrane region" description="Helical" evidence="10">
    <location>
        <begin position="101"/>
        <end position="121"/>
    </location>
</feature>
<keyword evidence="8 10" id="KW-1133">Transmembrane helix</keyword>
<evidence type="ECO:0000256" key="10">
    <source>
        <dbReference type="SAM" id="Phobius"/>
    </source>
</evidence>
<keyword evidence="1" id="KW-0813">Transport</keyword>
<comment type="caution">
    <text evidence="11">The sequence shown here is derived from an EMBL/GenBank/DDBJ whole genome shotgun (WGS) entry which is preliminary data.</text>
</comment>
<evidence type="ECO:0000256" key="5">
    <source>
        <dbReference type="ARBA" id="ARBA00022692"/>
    </source>
</evidence>
<dbReference type="RefSeq" id="WP_345790920.1">
    <property type="nucleotide sequence ID" value="NZ_JADPIE010000001.1"/>
</dbReference>
<dbReference type="InterPro" id="IPR011303">
    <property type="entry name" value="RnfD_bac"/>
</dbReference>
<keyword evidence="12" id="KW-1185">Reference proteome</keyword>
<evidence type="ECO:0000256" key="8">
    <source>
        <dbReference type="ARBA" id="ARBA00022989"/>
    </source>
</evidence>
<evidence type="ECO:0000256" key="7">
    <source>
        <dbReference type="ARBA" id="ARBA00022982"/>
    </source>
</evidence>
<dbReference type="Pfam" id="PF03116">
    <property type="entry name" value="NQR2_RnfD_RnfE"/>
    <property type="match status" value="1"/>
</dbReference>
<reference evidence="11" key="1">
    <citation type="submission" date="2020-11" db="EMBL/GenBank/DDBJ databases">
        <title>Halonatronomonas betainensis gen. nov., sp. nov. a novel haloalkaliphilic representative of the family Halanaerobiacae capable of betaine degradation.</title>
        <authorList>
            <person name="Boltyanskaya Y."/>
            <person name="Kevbrin V."/>
            <person name="Detkova E."/>
            <person name="Grouzdev D.S."/>
            <person name="Koziaeva V."/>
            <person name="Zhilina T."/>
        </authorList>
    </citation>
    <scope>NUCLEOTIDE SEQUENCE</scope>
    <source>
        <strain evidence="11">Z-7014</strain>
    </source>
</reference>
<dbReference type="AlphaFoldDB" id="A0A931ASH6"/>
<evidence type="ECO:0000256" key="9">
    <source>
        <dbReference type="ARBA" id="ARBA00023136"/>
    </source>
</evidence>
<dbReference type="InterPro" id="IPR004338">
    <property type="entry name" value="NqrB/RnfD"/>
</dbReference>
<dbReference type="Proteomes" id="UP000621436">
    <property type="component" value="Unassembled WGS sequence"/>
</dbReference>
<name>A0A931ASH6_9FIRM</name>
<keyword evidence="3" id="KW-0285">Flavoprotein</keyword>
<evidence type="ECO:0000313" key="11">
    <source>
        <dbReference type="EMBL" id="MBF8435804.1"/>
    </source>
</evidence>
<evidence type="ECO:0000256" key="6">
    <source>
        <dbReference type="ARBA" id="ARBA00022967"/>
    </source>
</evidence>
<keyword evidence="7" id="KW-0249">Electron transport</keyword>
<dbReference type="GO" id="GO:0055085">
    <property type="term" value="P:transmembrane transport"/>
    <property type="evidence" value="ECO:0007669"/>
    <property type="project" value="InterPro"/>
</dbReference>
<accession>A0A931ASH6</accession>
<keyword evidence="5 10" id="KW-0812">Transmembrane</keyword>
<evidence type="ECO:0000256" key="3">
    <source>
        <dbReference type="ARBA" id="ARBA00022630"/>
    </source>
</evidence>
<feature type="transmembrane region" description="Helical" evidence="10">
    <location>
        <begin position="183"/>
        <end position="200"/>
    </location>
</feature>
<keyword evidence="4" id="KW-0288">FMN</keyword>
<keyword evidence="2" id="KW-0597">Phosphoprotein</keyword>
<evidence type="ECO:0000256" key="4">
    <source>
        <dbReference type="ARBA" id="ARBA00022643"/>
    </source>
</evidence>
<dbReference type="GO" id="GO:0022900">
    <property type="term" value="P:electron transport chain"/>
    <property type="evidence" value="ECO:0007669"/>
    <property type="project" value="InterPro"/>
</dbReference>
<keyword evidence="9 10" id="KW-0472">Membrane</keyword>
<dbReference type="GO" id="GO:0005886">
    <property type="term" value="C:plasma membrane"/>
    <property type="evidence" value="ECO:0007669"/>
    <property type="project" value="TreeGrafter"/>
</dbReference>
<proteinExistence type="predicted"/>
<evidence type="ECO:0000313" key="12">
    <source>
        <dbReference type="Proteomes" id="UP000621436"/>
    </source>
</evidence>
<feature type="transmembrane region" description="Helical" evidence="10">
    <location>
        <begin position="152"/>
        <end position="176"/>
    </location>
</feature>
<sequence>MKMMYGMLMALTPAALFAIYSYRLKALLLIITGVASAVLAEAIYQKLTGQKITIKDGSAAVTGLLLSLAVSISTPLYALGVSAAVGIIVGKQLFGGFGKNIFNPAIFGRLFYLFAFPDTILPWRTPVDMTTAATPLEIMRDTGEFTPILDNFLGTIPGTIGEISGLLLLAGGLFLIYKNYARWRIPASIMGTVFVLALIAGENPLFHFFAGSLMLGAFFMATDPMSSPRFPKGQIAFGIGIGIIIMLMRWYGWQTPGEYHFTEGTTFAIIIMNLFVPWFNKVFKPSR</sequence>
<evidence type="ECO:0000256" key="2">
    <source>
        <dbReference type="ARBA" id="ARBA00022553"/>
    </source>
</evidence>
<dbReference type="PANTHER" id="PTHR30578">
    <property type="entry name" value="ELECTRON TRANSPORT COMPLEX PROTEIN RNFD"/>
    <property type="match status" value="1"/>
</dbReference>
<organism evidence="11 12">
    <name type="scientific">Halonatronomonas betaini</name>
    <dbReference type="NCBI Taxonomy" id="2778430"/>
    <lineage>
        <taxon>Bacteria</taxon>
        <taxon>Bacillati</taxon>
        <taxon>Bacillota</taxon>
        <taxon>Clostridia</taxon>
        <taxon>Halanaerobiales</taxon>
        <taxon>Halarsenatibacteraceae</taxon>
        <taxon>Halonatronomonas</taxon>
    </lineage>
</organism>
<protein>
    <submittedName>
        <fullName evidence="11">RnfABCDGE type electron transport complex subunit D</fullName>
    </submittedName>
</protein>
<feature type="transmembrane region" description="Helical" evidence="10">
    <location>
        <begin position="259"/>
        <end position="279"/>
    </location>
</feature>
<dbReference type="NCBIfam" id="TIGR01946">
    <property type="entry name" value="rnfD"/>
    <property type="match status" value="1"/>
</dbReference>
<gene>
    <name evidence="11" type="ORF">I0Q91_01820</name>
</gene>